<feature type="transmembrane region" description="Helical" evidence="1">
    <location>
        <begin position="35"/>
        <end position="57"/>
    </location>
</feature>
<dbReference type="CTD" id="29103"/>
<dbReference type="OrthoDB" id="240298at2759"/>
<dbReference type="Proteomes" id="UP000515203">
    <property type="component" value="Unplaced"/>
</dbReference>
<dbReference type="RefSeq" id="XP_023555886.1">
    <property type="nucleotide sequence ID" value="XM_023700118.1"/>
</dbReference>
<accession>A0A6P6D734</accession>
<sequence length="85" mass="9128">MAARGGVASASEGLRYAEYSPPSATRPDADVDHRLARNLIAVGLGVAALGFAGRYAFQIWKPLQQVITETARKISSPPICWQSQD</sequence>
<dbReference type="AlphaFoldDB" id="A0A6P6D734"/>
<keyword evidence="1" id="KW-0812">Transmembrane</keyword>
<proteinExistence type="predicted"/>
<keyword evidence="1" id="KW-0472">Membrane</keyword>
<protein>
    <submittedName>
        <fullName evidence="3">DnaJ homolog subfamily C member 15</fullName>
    </submittedName>
</protein>
<organism evidence="2 3">
    <name type="scientific">Octodon degus</name>
    <name type="common">Degu</name>
    <name type="synonym">Sciurus degus</name>
    <dbReference type="NCBI Taxonomy" id="10160"/>
    <lineage>
        <taxon>Eukaryota</taxon>
        <taxon>Metazoa</taxon>
        <taxon>Chordata</taxon>
        <taxon>Craniata</taxon>
        <taxon>Vertebrata</taxon>
        <taxon>Euteleostomi</taxon>
        <taxon>Mammalia</taxon>
        <taxon>Eutheria</taxon>
        <taxon>Euarchontoglires</taxon>
        <taxon>Glires</taxon>
        <taxon>Rodentia</taxon>
        <taxon>Hystricomorpha</taxon>
        <taxon>Octodontidae</taxon>
        <taxon>Octodon</taxon>
    </lineage>
</organism>
<reference evidence="3" key="1">
    <citation type="submission" date="2025-08" db="UniProtKB">
        <authorList>
            <consortium name="RefSeq"/>
        </authorList>
    </citation>
    <scope>IDENTIFICATION</scope>
</reference>
<evidence type="ECO:0000256" key="1">
    <source>
        <dbReference type="SAM" id="Phobius"/>
    </source>
</evidence>
<keyword evidence="2" id="KW-1185">Reference proteome</keyword>
<dbReference type="GeneID" id="101587484"/>
<keyword evidence="1" id="KW-1133">Transmembrane helix</keyword>
<evidence type="ECO:0000313" key="3">
    <source>
        <dbReference type="RefSeq" id="XP_023555886.1"/>
    </source>
</evidence>
<evidence type="ECO:0000313" key="2">
    <source>
        <dbReference type="Proteomes" id="UP000515203"/>
    </source>
</evidence>
<name>A0A6P6D734_OCTDE</name>
<dbReference type="FunCoup" id="A0A6P6D734">
    <property type="interactions" value="518"/>
</dbReference>
<dbReference type="InParanoid" id="A0A6P6D734"/>
<gene>
    <name evidence="3" type="primary">Dnajc15</name>
</gene>